<feature type="domain" description="Nucleoside phosphorylase" evidence="2">
    <location>
        <begin position="52"/>
        <end position="349"/>
    </location>
</feature>
<dbReference type="Proteomes" id="UP000811246">
    <property type="component" value="Chromosome 4"/>
</dbReference>
<sequence>MVSPFRMMKLPSFVFVLMVVAVGITSMSKTNGAISNDIGKKIERINKRGPYLGIVVPNSYEMNPLLNSSSFVADGEFPFLDFSGRRFRFGVLGNQKIIVAMTGLGMLNAGITTQLLLSLFNVKGIVHYGIAGNANPDLQIGDVTIPQYWAHTGLWNWQRNGDGANDDLALESSGDYTRNIGYLRFSDYNNATENGEPIENFLNNVWYQPEEIFPIYGTPEVRQHAFWVPVDKYYFIVAKKLEGLKLGSCVNTSCLPRTPVVVRVQKGVSANVFVDNGAYRSFLNTKFNVTAIDMESAAIALVCIQQKTPFIAIRALSDLAGGGSDLSNEADIFSSLAAQNAVYAVVEFVTLLFS</sequence>
<dbReference type="PANTHER" id="PTHR21234:SF42">
    <property type="entry name" value="PHOSPHORYLASE SUPERFAMILY PROTEIN"/>
    <property type="match status" value="1"/>
</dbReference>
<feature type="signal peptide" evidence="1">
    <location>
        <begin position="1"/>
        <end position="32"/>
    </location>
</feature>
<dbReference type="InterPro" id="IPR000845">
    <property type="entry name" value="Nucleoside_phosphorylase_d"/>
</dbReference>
<dbReference type="CDD" id="cd09008">
    <property type="entry name" value="MTAN"/>
    <property type="match status" value="1"/>
</dbReference>
<gene>
    <name evidence="3" type="ORF">I3842_04G160600</name>
</gene>
<organism evidence="3 4">
    <name type="scientific">Carya illinoinensis</name>
    <name type="common">Pecan</name>
    <dbReference type="NCBI Taxonomy" id="32201"/>
    <lineage>
        <taxon>Eukaryota</taxon>
        <taxon>Viridiplantae</taxon>
        <taxon>Streptophyta</taxon>
        <taxon>Embryophyta</taxon>
        <taxon>Tracheophyta</taxon>
        <taxon>Spermatophyta</taxon>
        <taxon>Magnoliopsida</taxon>
        <taxon>eudicotyledons</taxon>
        <taxon>Gunneridae</taxon>
        <taxon>Pentapetalae</taxon>
        <taxon>rosids</taxon>
        <taxon>fabids</taxon>
        <taxon>Fagales</taxon>
        <taxon>Juglandaceae</taxon>
        <taxon>Carya</taxon>
    </lineage>
</organism>
<evidence type="ECO:0000256" key="1">
    <source>
        <dbReference type="SAM" id="SignalP"/>
    </source>
</evidence>
<name>A0A922FDX3_CARIL</name>
<dbReference type="GO" id="GO:0009116">
    <property type="term" value="P:nucleoside metabolic process"/>
    <property type="evidence" value="ECO:0007669"/>
    <property type="project" value="InterPro"/>
</dbReference>
<proteinExistence type="predicted"/>
<dbReference type="GO" id="GO:0003824">
    <property type="term" value="F:catalytic activity"/>
    <property type="evidence" value="ECO:0007669"/>
    <property type="project" value="InterPro"/>
</dbReference>
<dbReference type="AlphaFoldDB" id="A0A922FDX3"/>
<protein>
    <recommendedName>
        <fullName evidence="2">Nucleoside phosphorylase domain-containing protein</fullName>
    </recommendedName>
</protein>
<comment type="caution">
    <text evidence="3">The sequence shown here is derived from an EMBL/GenBank/DDBJ whole genome shotgun (WGS) entry which is preliminary data.</text>
</comment>
<keyword evidence="1" id="KW-0732">Signal</keyword>
<evidence type="ECO:0000313" key="3">
    <source>
        <dbReference type="EMBL" id="KAG6718616.1"/>
    </source>
</evidence>
<evidence type="ECO:0000259" key="2">
    <source>
        <dbReference type="Pfam" id="PF01048"/>
    </source>
</evidence>
<dbReference type="Pfam" id="PF01048">
    <property type="entry name" value="PNP_UDP_1"/>
    <property type="match status" value="1"/>
</dbReference>
<reference evidence="3" key="1">
    <citation type="submission" date="2021-01" db="EMBL/GenBank/DDBJ databases">
        <authorList>
            <person name="Lovell J.T."/>
            <person name="Bentley N."/>
            <person name="Bhattarai G."/>
            <person name="Jenkins J.W."/>
            <person name="Sreedasyam A."/>
            <person name="Alarcon Y."/>
            <person name="Bock C."/>
            <person name="Boston L."/>
            <person name="Carlson J."/>
            <person name="Cervantes K."/>
            <person name="Clermont K."/>
            <person name="Krom N."/>
            <person name="Kubenka K."/>
            <person name="Mamidi S."/>
            <person name="Mattison C."/>
            <person name="Monteros M."/>
            <person name="Pisani C."/>
            <person name="Plott C."/>
            <person name="Rajasekar S."/>
            <person name="Rhein H.S."/>
            <person name="Rohla C."/>
            <person name="Song M."/>
            <person name="Hilaire R.S."/>
            <person name="Shu S."/>
            <person name="Wells L."/>
            <person name="Wang X."/>
            <person name="Webber J."/>
            <person name="Heerema R.J."/>
            <person name="Klein P."/>
            <person name="Conner P."/>
            <person name="Grauke L."/>
            <person name="Grimwood J."/>
            <person name="Schmutz J."/>
            <person name="Randall J.J."/>
        </authorList>
    </citation>
    <scope>NUCLEOTIDE SEQUENCE</scope>
    <source>
        <tissue evidence="3">Leaf</tissue>
    </source>
</reference>
<evidence type="ECO:0000313" key="4">
    <source>
        <dbReference type="Proteomes" id="UP000811246"/>
    </source>
</evidence>
<dbReference type="PANTHER" id="PTHR21234">
    <property type="entry name" value="PURINE NUCLEOSIDE PHOSPHORYLASE"/>
    <property type="match status" value="1"/>
</dbReference>
<dbReference type="EMBL" id="CM031828">
    <property type="protein sequence ID" value="KAG6718616.1"/>
    <property type="molecule type" value="Genomic_DNA"/>
</dbReference>
<accession>A0A922FDX3</accession>
<feature type="chain" id="PRO_5038023699" description="Nucleoside phosphorylase domain-containing protein" evidence="1">
    <location>
        <begin position="33"/>
        <end position="354"/>
    </location>
</feature>